<dbReference type="SUPFAM" id="SSF56399">
    <property type="entry name" value="ADP-ribosylation"/>
    <property type="match status" value="1"/>
</dbReference>
<dbReference type="Proteomes" id="UP000677228">
    <property type="component" value="Unassembled WGS sequence"/>
</dbReference>
<dbReference type="Proteomes" id="UP000682733">
    <property type="component" value="Unassembled WGS sequence"/>
</dbReference>
<sequence>MAQSRFADIDSSSAKKLAPIYGYFTQPLVSLEKSLEPLVPRIDQLTRFIKVAKQNCHFPNEHNLTKEESAAVYLYTMEWGEGSFYRVLNGALRNEDRLALKPWFSFLKLFDTAINKLPLVKRPLWRGVEQDISVCFKKGLELTWWSVNSCSLDVNVIKDFLGDN</sequence>
<protein>
    <submittedName>
        <fullName evidence="2">Uncharacterized protein</fullName>
    </submittedName>
</protein>
<comment type="caution">
    <text evidence="2">The sequence shown here is derived from an EMBL/GenBank/DDBJ whole genome shotgun (WGS) entry which is preliminary data.</text>
</comment>
<dbReference type="Gene3D" id="3.90.176.10">
    <property type="entry name" value="Toxin ADP-ribosyltransferase, Chain A, domain 1"/>
    <property type="match status" value="1"/>
</dbReference>
<organism evidence="2 3">
    <name type="scientific">Didymodactylos carnosus</name>
    <dbReference type="NCBI Taxonomy" id="1234261"/>
    <lineage>
        <taxon>Eukaryota</taxon>
        <taxon>Metazoa</taxon>
        <taxon>Spiralia</taxon>
        <taxon>Gnathifera</taxon>
        <taxon>Rotifera</taxon>
        <taxon>Eurotatoria</taxon>
        <taxon>Bdelloidea</taxon>
        <taxon>Philodinida</taxon>
        <taxon>Philodinidae</taxon>
        <taxon>Didymodactylos</taxon>
    </lineage>
</organism>
<proteinExistence type="predicted"/>
<dbReference type="EMBL" id="CAJNOK010016251">
    <property type="protein sequence ID" value="CAF1241500.1"/>
    <property type="molecule type" value="Genomic_DNA"/>
</dbReference>
<name>A0A8S2PD66_9BILA</name>
<reference evidence="2" key="1">
    <citation type="submission" date="2021-02" db="EMBL/GenBank/DDBJ databases">
        <authorList>
            <person name="Nowell W R."/>
        </authorList>
    </citation>
    <scope>NUCLEOTIDE SEQUENCE</scope>
</reference>
<dbReference type="EMBL" id="CAJOBA010037802">
    <property type="protein sequence ID" value="CAF4049104.1"/>
    <property type="molecule type" value="Genomic_DNA"/>
</dbReference>
<accession>A0A8S2PD66</accession>
<evidence type="ECO:0000313" key="2">
    <source>
        <dbReference type="EMBL" id="CAF4049104.1"/>
    </source>
</evidence>
<evidence type="ECO:0000313" key="3">
    <source>
        <dbReference type="Proteomes" id="UP000682733"/>
    </source>
</evidence>
<evidence type="ECO:0000313" key="1">
    <source>
        <dbReference type="EMBL" id="CAF1241500.1"/>
    </source>
</evidence>
<dbReference type="AlphaFoldDB" id="A0A8S2PD66"/>
<gene>
    <name evidence="1" type="ORF">OVA965_LOCUS25847</name>
    <name evidence="2" type="ORF">TMI583_LOCUS26579</name>
</gene>